<gene>
    <name evidence="2" type="ORF">CHU32_01605</name>
    <name evidence="1" type="ORF">CHU33_01600</name>
</gene>
<evidence type="ECO:0000313" key="1">
    <source>
        <dbReference type="EMBL" id="POP48013.1"/>
    </source>
</evidence>
<dbReference type="Proteomes" id="UP000247005">
    <property type="component" value="Unassembled WGS sequence"/>
</dbReference>
<keyword evidence="3" id="KW-1185">Reference proteome</keyword>
<protein>
    <submittedName>
        <fullName evidence="2">Uncharacterized protein</fullName>
    </submittedName>
</protein>
<evidence type="ECO:0000313" key="3">
    <source>
        <dbReference type="Proteomes" id="UP000237073"/>
    </source>
</evidence>
<proteinExistence type="predicted"/>
<sequence length="65" mass="7689">MAKTNTTKATRIDTAIIINFIYYRHSVLNVCLPLFPPDASRPVFFYLSLRFCIEDVLPRRNYNDY</sequence>
<evidence type="ECO:0000313" key="2">
    <source>
        <dbReference type="EMBL" id="POP50974.1"/>
    </source>
</evidence>
<comment type="caution">
    <text evidence="2">The sequence shown here is derived from an EMBL/GenBank/DDBJ whole genome shotgun (WGS) entry which is preliminary data.</text>
</comment>
<reference evidence="3 4" key="1">
    <citation type="submission" date="2018-01" db="EMBL/GenBank/DDBJ databases">
        <title>Superficieibacter electus gen. nov., sp. nov., an extended-spectrum beta-lactamase possessing member of the Enterobacteriaceae family, isolated from intensive care unit surfaces.</title>
        <authorList>
            <person name="Potter R.F."/>
            <person name="D'Souza A.W."/>
        </authorList>
    </citation>
    <scope>NUCLEOTIDE SEQUENCE [LARGE SCALE GENOMIC DNA]</scope>
    <source>
        <strain evidence="2 4">BP-1</strain>
        <strain evidence="1 3">BP-2</strain>
    </source>
</reference>
<dbReference type="AlphaFoldDB" id="A0A2P5GWP8"/>
<dbReference type="Proteomes" id="UP000237073">
    <property type="component" value="Unassembled WGS sequence"/>
</dbReference>
<organism evidence="2 4">
    <name type="scientific">Superficieibacter electus</name>
    <dbReference type="NCBI Taxonomy" id="2022662"/>
    <lineage>
        <taxon>Bacteria</taxon>
        <taxon>Pseudomonadati</taxon>
        <taxon>Pseudomonadota</taxon>
        <taxon>Gammaproteobacteria</taxon>
        <taxon>Enterobacterales</taxon>
        <taxon>Enterobacteriaceae</taxon>
        <taxon>Superficieibacter</taxon>
    </lineage>
</organism>
<dbReference type="EMBL" id="PQGD01000001">
    <property type="protein sequence ID" value="POP50974.1"/>
    <property type="molecule type" value="Genomic_DNA"/>
</dbReference>
<name>A0A2P5GWP8_9ENTR</name>
<dbReference type="EMBL" id="PQGE01000001">
    <property type="protein sequence ID" value="POP48013.1"/>
    <property type="molecule type" value="Genomic_DNA"/>
</dbReference>
<accession>A0A2P5GWP8</accession>
<evidence type="ECO:0000313" key="4">
    <source>
        <dbReference type="Proteomes" id="UP000247005"/>
    </source>
</evidence>